<name>X0THJ6_9ZZZZ</name>
<feature type="domain" description="DUF1638" evidence="1">
    <location>
        <begin position="2"/>
        <end position="131"/>
    </location>
</feature>
<accession>X0THJ6</accession>
<reference evidence="2" key="1">
    <citation type="journal article" date="2014" name="Front. Microbiol.">
        <title>High frequency of phylogenetically diverse reductive dehalogenase-homologous genes in deep subseafloor sedimentary metagenomes.</title>
        <authorList>
            <person name="Kawai M."/>
            <person name="Futagami T."/>
            <person name="Toyoda A."/>
            <person name="Takaki Y."/>
            <person name="Nishi S."/>
            <person name="Hori S."/>
            <person name="Arai W."/>
            <person name="Tsubouchi T."/>
            <person name="Morono Y."/>
            <person name="Uchiyama I."/>
            <person name="Ito T."/>
            <person name="Fujiyama A."/>
            <person name="Inagaki F."/>
            <person name="Takami H."/>
        </authorList>
    </citation>
    <scope>NUCLEOTIDE SEQUENCE</scope>
    <source>
        <strain evidence="2">Expedition CK06-06</strain>
    </source>
</reference>
<dbReference type="EMBL" id="BARS01015047">
    <property type="protein sequence ID" value="GAF86771.1"/>
    <property type="molecule type" value="Genomic_DNA"/>
</dbReference>
<dbReference type="Pfam" id="PF07796">
    <property type="entry name" value="DUF1638"/>
    <property type="match status" value="1"/>
</dbReference>
<dbReference type="AlphaFoldDB" id="X0THJ6"/>
<organism evidence="2">
    <name type="scientific">marine sediment metagenome</name>
    <dbReference type="NCBI Taxonomy" id="412755"/>
    <lineage>
        <taxon>unclassified sequences</taxon>
        <taxon>metagenomes</taxon>
        <taxon>ecological metagenomes</taxon>
    </lineage>
</organism>
<evidence type="ECO:0000259" key="1">
    <source>
        <dbReference type="Pfam" id="PF07796"/>
    </source>
</evidence>
<proteinExistence type="predicted"/>
<sequence>TFFMGSRGAYREYFDANPGTYYITTGWSERNSAEGGGAQPAGGQGGMAGGVMADLGLDMSHEQLVEKYGQEDAEFIAETLGDWRKNYSTLLYIDMGVCDESPFITEARDVAADNGWEFVSRKGDWGLLKKLFSGRWDEDILVVHPGETIVARNDEWVLDVAPSGATDA</sequence>
<feature type="non-terminal residue" evidence="2">
    <location>
        <position position="1"/>
    </location>
</feature>
<dbReference type="InterPro" id="IPR012437">
    <property type="entry name" value="DUF1638"/>
</dbReference>
<protein>
    <recommendedName>
        <fullName evidence="1">DUF1638 domain-containing protein</fullName>
    </recommendedName>
</protein>
<comment type="caution">
    <text evidence="2">The sequence shown here is derived from an EMBL/GenBank/DDBJ whole genome shotgun (WGS) entry which is preliminary data.</text>
</comment>
<gene>
    <name evidence="2" type="ORF">S01H1_24977</name>
</gene>
<evidence type="ECO:0000313" key="2">
    <source>
        <dbReference type="EMBL" id="GAF86771.1"/>
    </source>
</evidence>